<evidence type="ECO:0000259" key="2">
    <source>
        <dbReference type="Pfam" id="PF13511"/>
    </source>
</evidence>
<dbReference type="KEGG" id="eaz:JHT90_12980"/>
<dbReference type="Gene3D" id="2.60.40.10">
    <property type="entry name" value="Immunoglobulins"/>
    <property type="match status" value="1"/>
</dbReference>
<evidence type="ECO:0000313" key="4">
    <source>
        <dbReference type="Proteomes" id="UP000595278"/>
    </source>
</evidence>
<feature type="domain" description="DUF4124" evidence="2">
    <location>
        <begin position="8"/>
        <end position="53"/>
    </location>
</feature>
<evidence type="ECO:0000256" key="1">
    <source>
        <dbReference type="SAM" id="SignalP"/>
    </source>
</evidence>
<dbReference type="AlphaFoldDB" id="A0A974RWL8"/>
<dbReference type="InterPro" id="IPR025392">
    <property type="entry name" value="DUF4124"/>
</dbReference>
<keyword evidence="1" id="KW-0732">Signal</keyword>
<keyword evidence="4" id="KW-1185">Reference proteome</keyword>
<proteinExistence type="predicted"/>
<dbReference type="InterPro" id="IPR013783">
    <property type="entry name" value="Ig-like_fold"/>
</dbReference>
<dbReference type="Proteomes" id="UP000595278">
    <property type="component" value="Chromosome"/>
</dbReference>
<sequence>MKKLSFITLLLACASLNAQVYSYVDSNGNTIYTDNPPENQATRNLDIKVTPSVNKTENNVDEADLKTVRLSPTTPINVPNASNGESNAPFKVISINYQSLTIVTPEHEDTITNSDGQLMITLESSPKLSSNHKYRIIIDGETVGESTSPTFSINNLERGEHKLVAKIIDSDKNVIKKTEQQVFYIRQTTLADKRRVRPCKYRDFGVRPECPLKDKPKPDPRILRKITDKLGITKPCDLTDYGVRKDCPIELKPLTPTEEAKTKNNSKKAM</sequence>
<feature type="chain" id="PRO_5036730899" evidence="1">
    <location>
        <begin position="19"/>
        <end position="270"/>
    </location>
</feature>
<evidence type="ECO:0000313" key="3">
    <source>
        <dbReference type="EMBL" id="QQP85282.1"/>
    </source>
</evidence>
<name>A0A974RWL8_9GAMM</name>
<gene>
    <name evidence="3" type="ORF">JHT90_12980</name>
</gene>
<reference evidence="3 4" key="1">
    <citation type="submission" date="2021-01" db="EMBL/GenBank/DDBJ databases">
        <title>Entomomonas sp. F2A isolated from a house cricket (Acheta domesticus).</title>
        <authorList>
            <person name="Spergser J."/>
            <person name="Busse H.-J."/>
        </authorList>
    </citation>
    <scope>NUCLEOTIDE SEQUENCE [LARGE SCALE GENOMIC DNA]</scope>
    <source>
        <strain evidence="3 4">F2A</strain>
    </source>
</reference>
<dbReference type="RefSeq" id="WP_201091694.1">
    <property type="nucleotide sequence ID" value="NZ_CP067393.1"/>
</dbReference>
<protein>
    <submittedName>
        <fullName evidence="3">DUF4124 domain-containing protein</fullName>
    </submittedName>
</protein>
<accession>A0A974RWL8</accession>
<organism evidence="3 4">
    <name type="scientific">Entomomonas asaccharolytica</name>
    <dbReference type="NCBI Taxonomy" id="2785331"/>
    <lineage>
        <taxon>Bacteria</taxon>
        <taxon>Pseudomonadati</taxon>
        <taxon>Pseudomonadota</taxon>
        <taxon>Gammaproteobacteria</taxon>
        <taxon>Pseudomonadales</taxon>
        <taxon>Pseudomonadaceae</taxon>
        <taxon>Entomomonas</taxon>
    </lineage>
</organism>
<dbReference type="EMBL" id="CP067393">
    <property type="protein sequence ID" value="QQP85282.1"/>
    <property type="molecule type" value="Genomic_DNA"/>
</dbReference>
<feature type="signal peptide" evidence="1">
    <location>
        <begin position="1"/>
        <end position="18"/>
    </location>
</feature>
<dbReference type="Pfam" id="PF13511">
    <property type="entry name" value="DUF4124"/>
    <property type="match status" value="1"/>
</dbReference>